<comment type="caution">
    <text evidence="2">The sequence shown here is derived from an EMBL/GenBank/DDBJ whole genome shotgun (WGS) entry which is preliminary data.</text>
</comment>
<keyword evidence="1" id="KW-0472">Membrane</keyword>
<accession>A0A1F4NQA2</accession>
<evidence type="ECO:0000313" key="3">
    <source>
        <dbReference type="Proteomes" id="UP000178085"/>
    </source>
</evidence>
<dbReference type="AlphaFoldDB" id="A0A1F4NQA2"/>
<proteinExistence type="predicted"/>
<gene>
    <name evidence="2" type="ORF">A3K51_01235</name>
</gene>
<protein>
    <submittedName>
        <fullName evidence="2">Uncharacterized protein</fullName>
    </submittedName>
</protein>
<feature type="transmembrane region" description="Helical" evidence="1">
    <location>
        <begin position="128"/>
        <end position="146"/>
    </location>
</feature>
<reference evidence="2 3" key="1">
    <citation type="journal article" date="2016" name="Nat. Commun.">
        <title>Thousands of microbial genomes shed light on interconnected biogeochemical processes in an aquifer system.</title>
        <authorList>
            <person name="Anantharaman K."/>
            <person name="Brown C.T."/>
            <person name="Hug L.A."/>
            <person name="Sharon I."/>
            <person name="Castelle C.J."/>
            <person name="Probst A.J."/>
            <person name="Thomas B.C."/>
            <person name="Singh A."/>
            <person name="Wilkins M.J."/>
            <person name="Karaoz U."/>
            <person name="Brodie E.L."/>
            <person name="Williams K.H."/>
            <person name="Hubbard S.S."/>
            <person name="Banfield J.F."/>
        </authorList>
    </citation>
    <scope>NUCLEOTIDE SEQUENCE [LARGE SCALE GENOMIC DNA]</scope>
</reference>
<name>A0A1F4NQA2_UNCK3</name>
<feature type="transmembrane region" description="Helical" evidence="1">
    <location>
        <begin position="50"/>
        <end position="70"/>
    </location>
</feature>
<organism evidence="2 3">
    <name type="scientific">candidate division Kazan bacterium RIFCSPLOWO2_01_FULL_45_19</name>
    <dbReference type="NCBI Taxonomy" id="1798538"/>
    <lineage>
        <taxon>Bacteria</taxon>
        <taxon>Bacteria division Kazan-3B-28</taxon>
    </lineage>
</organism>
<dbReference type="EMBL" id="METD01000001">
    <property type="protein sequence ID" value="OGB73467.1"/>
    <property type="molecule type" value="Genomic_DNA"/>
</dbReference>
<feature type="transmembrane region" description="Helical" evidence="1">
    <location>
        <begin position="77"/>
        <end position="99"/>
    </location>
</feature>
<evidence type="ECO:0000256" key="1">
    <source>
        <dbReference type="SAM" id="Phobius"/>
    </source>
</evidence>
<keyword evidence="1" id="KW-1133">Transmembrane helix</keyword>
<keyword evidence="1" id="KW-0812">Transmembrane</keyword>
<sequence>MLITPHLLAGVVIAKGIPEAVPAAIAAVTSHFVLDSIPHWDYIGKPMPTLTNIILTVADGLLAFGLWWWLVPTELRWYGLLIGGFAVLPDFLIAPKYLWPKWITLPIVKQFNHWHTAVLQYACEPKTWVIGLLPQVVLVAFLIYFLRG</sequence>
<dbReference type="Proteomes" id="UP000178085">
    <property type="component" value="Unassembled WGS sequence"/>
</dbReference>
<evidence type="ECO:0000313" key="2">
    <source>
        <dbReference type="EMBL" id="OGB73467.1"/>
    </source>
</evidence>